<evidence type="ECO:0000256" key="2">
    <source>
        <dbReference type="ARBA" id="ARBA00022737"/>
    </source>
</evidence>
<dbReference type="PANTHER" id="PTHR11638">
    <property type="entry name" value="ATP-DEPENDENT CLP PROTEASE"/>
    <property type="match status" value="1"/>
</dbReference>
<dbReference type="GO" id="GO:0016887">
    <property type="term" value="F:ATP hydrolysis activity"/>
    <property type="evidence" value="ECO:0007669"/>
    <property type="project" value="InterPro"/>
</dbReference>
<evidence type="ECO:0000259" key="8">
    <source>
        <dbReference type="SMART" id="SM01086"/>
    </source>
</evidence>
<evidence type="ECO:0000256" key="1">
    <source>
        <dbReference type="ARBA" id="ARBA00008675"/>
    </source>
</evidence>
<keyword evidence="4" id="KW-0067">ATP-binding</keyword>
<feature type="domain" description="AAA+ ATPase" evidence="7">
    <location>
        <begin position="593"/>
        <end position="735"/>
    </location>
</feature>
<proteinExistence type="inferred from homology"/>
<dbReference type="FunFam" id="3.40.50.300:FF:000025">
    <property type="entry name" value="ATP-dependent Clp protease subunit"/>
    <property type="match status" value="1"/>
</dbReference>
<keyword evidence="10" id="KW-1185">Reference proteome</keyword>
<evidence type="ECO:0000256" key="3">
    <source>
        <dbReference type="ARBA" id="ARBA00022741"/>
    </source>
</evidence>
<dbReference type="PRINTS" id="PR00300">
    <property type="entry name" value="CLPPROTEASEA"/>
</dbReference>
<dbReference type="InterPro" id="IPR027417">
    <property type="entry name" value="P-loop_NTPase"/>
</dbReference>
<dbReference type="Gene3D" id="1.10.8.60">
    <property type="match status" value="1"/>
</dbReference>
<dbReference type="Pfam" id="PF07724">
    <property type="entry name" value="AAA_2"/>
    <property type="match status" value="1"/>
</dbReference>
<dbReference type="InterPro" id="IPR019489">
    <property type="entry name" value="Clp_ATPase_C"/>
</dbReference>
<dbReference type="InterPro" id="IPR041546">
    <property type="entry name" value="ClpA/ClpB_AAA_lid"/>
</dbReference>
<dbReference type="RefSeq" id="WP_345422151.1">
    <property type="nucleotide sequence ID" value="NZ_AP031496.1"/>
</dbReference>
<evidence type="ECO:0000256" key="5">
    <source>
        <dbReference type="ARBA" id="ARBA00023186"/>
    </source>
</evidence>
<reference evidence="10" key="1">
    <citation type="journal article" date="2019" name="Int. J. Syst. Evol. Microbiol.">
        <title>The Global Catalogue of Microorganisms (GCM) 10K type strain sequencing project: providing services to taxonomists for standard genome sequencing and annotation.</title>
        <authorList>
            <consortium name="The Broad Institute Genomics Platform"/>
            <consortium name="The Broad Institute Genome Sequencing Center for Infectious Disease"/>
            <person name="Wu L."/>
            <person name="Ma J."/>
        </authorList>
    </citation>
    <scope>NUCLEOTIDE SEQUENCE [LARGE SCALE GENOMIC DNA]</scope>
    <source>
        <strain evidence="10">JCM 19134</strain>
    </source>
</reference>
<dbReference type="Pfam" id="PF10431">
    <property type="entry name" value="ClpB_D2-small"/>
    <property type="match status" value="1"/>
</dbReference>
<comment type="similarity">
    <text evidence="1">Belongs to the ClpA/ClpB family.</text>
</comment>
<evidence type="ECO:0000259" key="7">
    <source>
        <dbReference type="SMART" id="SM00382"/>
    </source>
</evidence>
<dbReference type="InterPro" id="IPR018368">
    <property type="entry name" value="ClpA/B_CS1"/>
</dbReference>
<comment type="caution">
    <text evidence="9">The sequence shown here is derived from an EMBL/GenBank/DDBJ whole genome shotgun (WGS) entry which is preliminary data.</text>
</comment>
<dbReference type="Pfam" id="PF02861">
    <property type="entry name" value="Clp_N"/>
    <property type="match status" value="1"/>
</dbReference>
<dbReference type="NCBIfam" id="TIGR03345">
    <property type="entry name" value="VI_ClpV1"/>
    <property type="match status" value="1"/>
</dbReference>
<sequence length="876" mass="96315">MQFETLVDKLDQEAKHILEQSVAEASSRSHYAVDVLHFIHKMADDENHVLHPIINDCGCNTAILANQVQTSLAQVKTGNGGFPKIAPDIVRLLFDAWILATTEYQKTELSLGFILLALLDNQALSIQALQNLPELSRIDRDRLKEHLASMDHSNADTASSSSSGQSNLAQYTVNLTDFARNGKIDSIVGRDHEVRQIIDILSRKKQNNPILTGEAGVGKTAVVEGLALKIAQGEVPSVLANVEIHTLDLGLLQAGAGVKGEFENRLKGVIKEVQNSAKPIVLFIDEAHTLIGAGQQSGAGDAANLLKPALARGELRTIAATTWAEYKQYFENDAALTRRFQVVKVPEPSVEQAIAMLRHIAPSFERHHDVIILDAAIEAAVNLSHRYISGRQLPDKCVSLLDTACARVNLSLSSTPAAIEQRQAQLSNIEQATLRLTTEMQSGYQHGAAIDGLADQAQRLQTEIKDLETQWQEEKVAVEKLLSLQSQQQTQPHCTNNNGMPPAQTIAELRSKLTTLHQDQPLLHECVTEEIIASIVSDWTGIPVGKMNKDETDNVIALQSFMEQRVIGQNHGLSLIANAIKTSRAGLADPNRPVGVFMLVGPSGVGKTETALALAEQLYGSDKLINVINMSEFKEEHKVSMLLGAPPGYVGYGQGGVLTEAVRRNPYSVLLLDEMEKAHPGVHDIFYQIFDKGMVKDGEGRDIDFKNTVILMTSNTASEEIAQLCEDIETMPAPDALLTAINPTLRKTYKPAFLGRINLIPYYPLAEAQLEKIIHLKLSAIRKRVMANYQSEINFQNNFFNWIVSQCSQSETGARQIDLILNKTVLPQLSEKILSQFYDGSTFVLIDIDVNEDNNLLINFENKSDTRALSLKAQTA</sequence>
<organism evidence="9 10">
    <name type="scientific">Halioxenophilus aromaticivorans</name>
    <dbReference type="NCBI Taxonomy" id="1306992"/>
    <lineage>
        <taxon>Bacteria</taxon>
        <taxon>Pseudomonadati</taxon>
        <taxon>Pseudomonadota</taxon>
        <taxon>Gammaproteobacteria</taxon>
        <taxon>Alteromonadales</taxon>
        <taxon>Alteromonadaceae</taxon>
        <taxon>Halioxenophilus</taxon>
    </lineage>
</organism>
<dbReference type="SUPFAM" id="SSF52540">
    <property type="entry name" value="P-loop containing nucleoside triphosphate hydrolases"/>
    <property type="match status" value="2"/>
</dbReference>
<evidence type="ECO:0000256" key="6">
    <source>
        <dbReference type="SAM" id="Coils"/>
    </source>
</evidence>
<dbReference type="GO" id="GO:0005737">
    <property type="term" value="C:cytoplasm"/>
    <property type="evidence" value="ECO:0007669"/>
    <property type="project" value="TreeGrafter"/>
</dbReference>
<dbReference type="CDD" id="cd00009">
    <property type="entry name" value="AAA"/>
    <property type="match status" value="1"/>
</dbReference>
<dbReference type="SMART" id="SM01086">
    <property type="entry name" value="ClpB_D2-small"/>
    <property type="match status" value="1"/>
</dbReference>
<dbReference type="Gene3D" id="1.10.1780.10">
    <property type="entry name" value="Clp, N-terminal domain"/>
    <property type="match status" value="1"/>
</dbReference>
<dbReference type="SUPFAM" id="SSF81923">
    <property type="entry name" value="Double Clp-N motif"/>
    <property type="match status" value="1"/>
</dbReference>
<evidence type="ECO:0000256" key="4">
    <source>
        <dbReference type="ARBA" id="ARBA00022840"/>
    </source>
</evidence>
<dbReference type="InterPro" id="IPR003593">
    <property type="entry name" value="AAA+_ATPase"/>
</dbReference>
<accession>A0AAV3U4C5</accession>
<evidence type="ECO:0000313" key="9">
    <source>
        <dbReference type="EMBL" id="GAA4944184.1"/>
    </source>
</evidence>
<dbReference type="GO" id="GO:0034605">
    <property type="term" value="P:cellular response to heat"/>
    <property type="evidence" value="ECO:0007669"/>
    <property type="project" value="TreeGrafter"/>
</dbReference>
<dbReference type="InterPro" id="IPR017729">
    <property type="entry name" value="ATPase_T6SS_ClpV1"/>
</dbReference>
<name>A0AAV3U4C5_9ALTE</name>
<dbReference type="InterPro" id="IPR003959">
    <property type="entry name" value="ATPase_AAA_core"/>
</dbReference>
<dbReference type="InterPro" id="IPR001270">
    <property type="entry name" value="ClpA/B"/>
</dbReference>
<dbReference type="InterPro" id="IPR036628">
    <property type="entry name" value="Clp_N_dom_sf"/>
</dbReference>
<dbReference type="PROSITE" id="PS00870">
    <property type="entry name" value="CLPAB_1"/>
    <property type="match status" value="1"/>
</dbReference>
<protein>
    <submittedName>
        <fullName evidence="9">Type VI secretion system ATPase TssH</fullName>
    </submittedName>
</protein>
<keyword evidence="6" id="KW-0175">Coiled coil</keyword>
<keyword evidence="3" id="KW-0547">Nucleotide-binding</keyword>
<dbReference type="Pfam" id="PF00004">
    <property type="entry name" value="AAA"/>
    <property type="match status" value="1"/>
</dbReference>
<dbReference type="InterPro" id="IPR004176">
    <property type="entry name" value="Clp_R_N"/>
</dbReference>
<dbReference type="Proteomes" id="UP001409585">
    <property type="component" value="Unassembled WGS sequence"/>
</dbReference>
<gene>
    <name evidence="9" type="primary">tssH</name>
    <name evidence="9" type="ORF">GCM10025791_23820</name>
</gene>
<feature type="domain" description="AAA+ ATPase" evidence="7">
    <location>
        <begin position="205"/>
        <end position="350"/>
    </location>
</feature>
<feature type="coiled-coil region" evidence="6">
    <location>
        <begin position="450"/>
        <end position="477"/>
    </location>
</feature>
<keyword evidence="2" id="KW-0677">Repeat</keyword>
<dbReference type="EMBL" id="BAABLX010000023">
    <property type="protein sequence ID" value="GAA4944184.1"/>
    <property type="molecule type" value="Genomic_DNA"/>
</dbReference>
<dbReference type="InterPro" id="IPR050130">
    <property type="entry name" value="ClpA_ClpB"/>
</dbReference>
<dbReference type="AlphaFoldDB" id="A0AAV3U4C5"/>
<keyword evidence="5" id="KW-0143">Chaperone</keyword>
<dbReference type="Gene3D" id="3.40.50.300">
    <property type="entry name" value="P-loop containing nucleotide triphosphate hydrolases"/>
    <property type="match status" value="3"/>
</dbReference>
<feature type="domain" description="Clp ATPase C-terminal" evidence="8">
    <location>
        <begin position="765"/>
        <end position="858"/>
    </location>
</feature>
<evidence type="ECO:0000313" key="10">
    <source>
        <dbReference type="Proteomes" id="UP001409585"/>
    </source>
</evidence>
<dbReference type="GO" id="GO:0005524">
    <property type="term" value="F:ATP binding"/>
    <property type="evidence" value="ECO:0007669"/>
    <property type="project" value="UniProtKB-KW"/>
</dbReference>
<dbReference type="CDD" id="cd19499">
    <property type="entry name" value="RecA-like_ClpB_Hsp104-like"/>
    <property type="match status" value="1"/>
</dbReference>
<dbReference type="PANTHER" id="PTHR11638:SF184">
    <property type="entry name" value="ATPASE WITH CHAPERONE ACTIVITY"/>
    <property type="match status" value="1"/>
</dbReference>
<dbReference type="Pfam" id="PF17871">
    <property type="entry name" value="AAA_lid_9"/>
    <property type="match status" value="1"/>
</dbReference>
<dbReference type="SMART" id="SM00382">
    <property type="entry name" value="AAA"/>
    <property type="match status" value="2"/>
</dbReference>